<dbReference type="STRING" id="1278073.MYSTI_06304"/>
<dbReference type="EMBL" id="CP004025">
    <property type="protein sequence ID" value="AGC47577.1"/>
    <property type="molecule type" value="Genomic_DNA"/>
</dbReference>
<dbReference type="Pfam" id="PF02653">
    <property type="entry name" value="BPD_transp_2"/>
    <property type="match status" value="1"/>
</dbReference>
<feature type="transmembrane region" description="Helical" evidence="6">
    <location>
        <begin position="76"/>
        <end position="97"/>
    </location>
</feature>
<name>L7UJ46_MYXSD</name>
<evidence type="ECO:0000256" key="3">
    <source>
        <dbReference type="ARBA" id="ARBA00022692"/>
    </source>
</evidence>
<feature type="transmembrane region" description="Helical" evidence="6">
    <location>
        <begin position="12"/>
        <end position="29"/>
    </location>
</feature>
<accession>L7UJ46</accession>
<dbReference type="PANTHER" id="PTHR47089">
    <property type="entry name" value="ABC TRANSPORTER, PERMEASE PROTEIN"/>
    <property type="match status" value="1"/>
</dbReference>
<dbReference type="PATRIC" id="fig|1278073.3.peg.6397"/>
<feature type="transmembrane region" description="Helical" evidence="6">
    <location>
        <begin position="127"/>
        <end position="149"/>
    </location>
</feature>
<sequence>MGERTRQALPSVLSVLLSLGVCWLLIALSKDAEGFTTATAAYLQMLWGGVGDWPRYLEGAAATVLTRPLGEAAMKAALLTFTGLSVAVAFKVGLFNIGAQGQMILGALAAAVVGAHVALPAPLHIPAALLGAAVAGGAWAGIAAVLRLYRGVHEVISTIMLNWVALRLVDNWLVVGPLRGVAEAGASITGTAEIHPTAQLPRLLGDVSRLNLGFVLAVLAAVAVWAWLTRTRSGFETRAVGLGDEAARAAGIPVTRRAGFAMTLAGALAGLAGAVLVLGTEGRYPGTLGAPYGFDGIAIALIGNNHPLGVGAAALFFGVLRAGGTRMQLLDVHKSFPELIQGLALLFVAGRLIWLAVLRKRNASAPVPAAPPAPAAQVPHA</sequence>
<evidence type="ECO:0000313" key="7">
    <source>
        <dbReference type="EMBL" id="AGC47577.1"/>
    </source>
</evidence>
<feature type="transmembrane region" description="Helical" evidence="6">
    <location>
        <begin position="339"/>
        <end position="358"/>
    </location>
</feature>
<evidence type="ECO:0000256" key="4">
    <source>
        <dbReference type="ARBA" id="ARBA00022989"/>
    </source>
</evidence>
<dbReference type="CDD" id="cd06580">
    <property type="entry name" value="TM_PBP1_transp_TpRbsC_like"/>
    <property type="match status" value="1"/>
</dbReference>
<keyword evidence="5 6" id="KW-0472">Membrane</keyword>
<dbReference type="RefSeq" id="WP_015351831.1">
    <property type="nucleotide sequence ID" value="NC_020126.1"/>
</dbReference>
<dbReference type="PANTHER" id="PTHR47089:SF1">
    <property type="entry name" value="GUANOSINE ABC TRANSPORTER PERMEASE PROTEIN NUPP"/>
    <property type="match status" value="1"/>
</dbReference>
<gene>
    <name evidence="7" type="ordered locus">MYSTI_06304</name>
</gene>
<protein>
    <submittedName>
        <fullName evidence="7">ABC transporter permease</fullName>
    </submittedName>
</protein>
<dbReference type="AlphaFoldDB" id="L7UJ46"/>
<evidence type="ECO:0000256" key="1">
    <source>
        <dbReference type="ARBA" id="ARBA00004651"/>
    </source>
</evidence>
<feature type="transmembrane region" description="Helical" evidence="6">
    <location>
        <begin position="292"/>
        <end position="319"/>
    </location>
</feature>
<keyword evidence="2" id="KW-1003">Cell membrane</keyword>
<reference evidence="7 8" key="1">
    <citation type="journal article" date="2013" name="Genome Announc.">
        <title>Complete genome sequence of Myxococcus stipitatus strain DSM 14675, a fruiting myxobacterium.</title>
        <authorList>
            <person name="Huntley S."/>
            <person name="Kneip S."/>
            <person name="Treuner-Lange A."/>
            <person name="Sogaard-Andersen L."/>
        </authorList>
    </citation>
    <scope>NUCLEOTIDE SEQUENCE [LARGE SCALE GENOMIC DNA]</scope>
    <source>
        <strain evidence="8">DSM 14675 / JCM 12634 / Mx s8</strain>
    </source>
</reference>
<dbReference type="eggNOG" id="COG4603">
    <property type="taxonomic scope" value="Bacteria"/>
</dbReference>
<keyword evidence="8" id="KW-1185">Reference proteome</keyword>
<dbReference type="KEGG" id="msd:MYSTI_06304"/>
<dbReference type="GO" id="GO:0022857">
    <property type="term" value="F:transmembrane transporter activity"/>
    <property type="evidence" value="ECO:0007669"/>
    <property type="project" value="InterPro"/>
</dbReference>
<dbReference type="GO" id="GO:0005886">
    <property type="term" value="C:plasma membrane"/>
    <property type="evidence" value="ECO:0007669"/>
    <property type="project" value="UniProtKB-SubCell"/>
</dbReference>
<evidence type="ECO:0000256" key="6">
    <source>
        <dbReference type="SAM" id="Phobius"/>
    </source>
</evidence>
<keyword evidence="3 6" id="KW-0812">Transmembrane</keyword>
<dbReference type="Proteomes" id="UP000011131">
    <property type="component" value="Chromosome"/>
</dbReference>
<dbReference type="InterPro" id="IPR001851">
    <property type="entry name" value="ABC_transp_permease"/>
</dbReference>
<keyword evidence="4 6" id="KW-1133">Transmembrane helix</keyword>
<evidence type="ECO:0000313" key="8">
    <source>
        <dbReference type="Proteomes" id="UP000011131"/>
    </source>
</evidence>
<comment type="subcellular location">
    <subcellularLocation>
        <location evidence="1">Cell membrane</location>
        <topology evidence="1">Multi-pass membrane protein</topology>
    </subcellularLocation>
</comment>
<feature type="transmembrane region" description="Helical" evidence="6">
    <location>
        <begin position="210"/>
        <end position="228"/>
    </location>
</feature>
<dbReference type="HOGENOM" id="CLU_040769_0_2_7"/>
<evidence type="ECO:0000256" key="2">
    <source>
        <dbReference type="ARBA" id="ARBA00022475"/>
    </source>
</evidence>
<proteinExistence type="predicted"/>
<feature type="transmembrane region" description="Helical" evidence="6">
    <location>
        <begin position="258"/>
        <end position="280"/>
    </location>
</feature>
<dbReference type="OrthoDB" id="9809785at2"/>
<feature type="transmembrane region" description="Helical" evidence="6">
    <location>
        <begin position="104"/>
        <end position="121"/>
    </location>
</feature>
<organism evidence="7 8">
    <name type="scientific">Myxococcus stipitatus (strain DSM 14675 / JCM 12634 / Mx s8)</name>
    <dbReference type="NCBI Taxonomy" id="1278073"/>
    <lineage>
        <taxon>Bacteria</taxon>
        <taxon>Pseudomonadati</taxon>
        <taxon>Myxococcota</taxon>
        <taxon>Myxococcia</taxon>
        <taxon>Myxococcales</taxon>
        <taxon>Cystobacterineae</taxon>
        <taxon>Myxococcaceae</taxon>
        <taxon>Myxococcus</taxon>
    </lineage>
</organism>
<evidence type="ECO:0000256" key="5">
    <source>
        <dbReference type="ARBA" id="ARBA00023136"/>
    </source>
</evidence>